<comment type="caution">
    <text evidence="6">The sequence shown here is derived from an EMBL/GenBank/DDBJ whole genome shotgun (WGS) entry which is preliminary data.</text>
</comment>
<organism evidence="6 7">
    <name type="scientific">Neoaquamicrobium sediminum</name>
    <dbReference type="NCBI Taxonomy" id="1849104"/>
    <lineage>
        <taxon>Bacteria</taxon>
        <taxon>Pseudomonadati</taxon>
        <taxon>Pseudomonadota</taxon>
        <taxon>Alphaproteobacteria</taxon>
        <taxon>Hyphomicrobiales</taxon>
        <taxon>Phyllobacteriaceae</taxon>
        <taxon>Neoaquamicrobium</taxon>
    </lineage>
</organism>
<dbReference type="InterPro" id="IPR001647">
    <property type="entry name" value="HTH_TetR"/>
</dbReference>
<gene>
    <name evidence="6" type="ORF">V1479_02025</name>
</gene>
<evidence type="ECO:0000259" key="5">
    <source>
        <dbReference type="PROSITE" id="PS50977"/>
    </source>
</evidence>
<keyword evidence="7" id="KW-1185">Reference proteome</keyword>
<feature type="domain" description="HTH tetR-type" evidence="5">
    <location>
        <begin position="15"/>
        <end position="75"/>
    </location>
</feature>
<feature type="DNA-binding region" description="H-T-H motif" evidence="4">
    <location>
        <begin position="38"/>
        <end position="57"/>
    </location>
</feature>
<evidence type="ECO:0000256" key="1">
    <source>
        <dbReference type="ARBA" id="ARBA00023015"/>
    </source>
</evidence>
<keyword evidence="1" id="KW-0805">Transcription regulation</keyword>
<protein>
    <submittedName>
        <fullName evidence="6">CerR family C-terminal domain-containing protein</fullName>
    </submittedName>
</protein>
<dbReference type="InterPro" id="IPR036271">
    <property type="entry name" value="Tet_transcr_reg_TetR-rel_C_sf"/>
</dbReference>
<dbReference type="PANTHER" id="PTHR30055">
    <property type="entry name" value="HTH-TYPE TRANSCRIPTIONAL REGULATOR RUTR"/>
    <property type="match status" value="1"/>
</dbReference>
<dbReference type="EMBL" id="JAZHFV010000001">
    <property type="protein sequence ID" value="MEX4006061.1"/>
    <property type="molecule type" value="Genomic_DNA"/>
</dbReference>
<proteinExistence type="predicted"/>
<sequence length="223" mass="24069">MKSDSNASGASRSAESTRAALIEAGLKLFGEKGYAATSTREIAAKAEANIGSIAYHFGGKEALRDACAEHIVKTVRGFAEPTIMAAPLPADASAAEEQLCAAIQRISGFLLASPETAGFVRFILRELQYPTTALDIIYHGVFEPVHKLLCRFWATATGEDAESEDVKIAVFTMIGQLVYFRIGREAVMRRLNWAELGQDETQKITQAVAVNIKAAIAARRSMS</sequence>
<dbReference type="PANTHER" id="PTHR30055:SF234">
    <property type="entry name" value="HTH-TYPE TRANSCRIPTIONAL REGULATOR BETI"/>
    <property type="match status" value="1"/>
</dbReference>
<dbReference type="Pfam" id="PF09209">
    <property type="entry name" value="CecR_C"/>
    <property type="match status" value="1"/>
</dbReference>
<evidence type="ECO:0000256" key="3">
    <source>
        <dbReference type="ARBA" id="ARBA00023163"/>
    </source>
</evidence>
<dbReference type="Pfam" id="PF00440">
    <property type="entry name" value="TetR_N"/>
    <property type="match status" value="1"/>
</dbReference>
<evidence type="ECO:0000313" key="6">
    <source>
        <dbReference type="EMBL" id="MEX4006061.1"/>
    </source>
</evidence>
<dbReference type="Gene3D" id="1.10.357.10">
    <property type="entry name" value="Tetracycline Repressor, domain 2"/>
    <property type="match status" value="1"/>
</dbReference>
<evidence type="ECO:0000313" key="7">
    <source>
        <dbReference type="Proteomes" id="UP001559025"/>
    </source>
</evidence>
<evidence type="ECO:0000256" key="4">
    <source>
        <dbReference type="PROSITE-ProRule" id="PRU00335"/>
    </source>
</evidence>
<dbReference type="PROSITE" id="PS50977">
    <property type="entry name" value="HTH_TETR_2"/>
    <property type="match status" value="1"/>
</dbReference>
<dbReference type="InterPro" id="IPR009057">
    <property type="entry name" value="Homeodomain-like_sf"/>
</dbReference>
<dbReference type="InterPro" id="IPR015292">
    <property type="entry name" value="Tscrpt_reg_YbiH_C"/>
</dbReference>
<dbReference type="SUPFAM" id="SSF46689">
    <property type="entry name" value="Homeodomain-like"/>
    <property type="match status" value="1"/>
</dbReference>
<dbReference type="Gene3D" id="1.10.10.60">
    <property type="entry name" value="Homeodomain-like"/>
    <property type="match status" value="1"/>
</dbReference>
<dbReference type="InterPro" id="IPR050109">
    <property type="entry name" value="HTH-type_TetR-like_transc_reg"/>
</dbReference>
<keyword evidence="2 4" id="KW-0238">DNA-binding</keyword>
<keyword evidence="3" id="KW-0804">Transcription</keyword>
<accession>A0ABV3WN35</accession>
<dbReference type="PRINTS" id="PR00455">
    <property type="entry name" value="HTHTETR"/>
</dbReference>
<dbReference type="Proteomes" id="UP001559025">
    <property type="component" value="Unassembled WGS sequence"/>
</dbReference>
<dbReference type="SUPFAM" id="SSF48498">
    <property type="entry name" value="Tetracyclin repressor-like, C-terminal domain"/>
    <property type="match status" value="1"/>
</dbReference>
<name>A0ABV3WN35_9HYPH</name>
<dbReference type="RefSeq" id="WP_368801434.1">
    <property type="nucleotide sequence ID" value="NZ_JAZHFV010000001.1"/>
</dbReference>
<evidence type="ECO:0000256" key="2">
    <source>
        <dbReference type="ARBA" id="ARBA00023125"/>
    </source>
</evidence>
<reference evidence="6 7" key="1">
    <citation type="submission" date="2024-01" db="EMBL/GenBank/DDBJ databases">
        <title>New evidence supports the origin of RcGTA from prophage.</title>
        <authorList>
            <person name="Xu Y."/>
            <person name="Liu B."/>
            <person name="Chen F."/>
        </authorList>
    </citation>
    <scope>NUCLEOTIDE SEQUENCE [LARGE SCALE GENOMIC DNA]</scope>
    <source>
        <strain evidence="6 7">CBW1107-2</strain>
    </source>
</reference>